<accession>A0A1X0NX89</accession>
<dbReference type="OrthoDB" id="241311at2759"/>
<keyword evidence="2" id="KW-0732">Signal</keyword>
<dbReference type="EMBL" id="NBCO01000015">
    <property type="protein sequence ID" value="ORC88829.1"/>
    <property type="molecule type" value="Genomic_DNA"/>
</dbReference>
<feature type="transmembrane region" description="Helical" evidence="1">
    <location>
        <begin position="232"/>
        <end position="253"/>
    </location>
</feature>
<evidence type="ECO:0000256" key="2">
    <source>
        <dbReference type="SAM" id="SignalP"/>
    </source>
</evidence>
<dbReference type="RefSeq" id="XP_028882895.1">
    <property type="nucleotide sequence ID" value="XM_029025912.1"/>
</dbReference>
<keyword evidence="1" id="KW-0472">Membrane</keyword>
<keyword evidence="4" id="KW-1185">Reference proteome</keyword>
<dbReference type="Proteomes" id="UP000192257">
    <property type="component" value="Unassembled WGS sequence"/>
</dbReference>
<dbReference type="VEuPathDB" id="TriTrypDB:TM35_000152600"/>
<comment type="caution">
    <text evidence="3">The sequence shown here is derived from an EMBL/GenBank/DDBJ whole genome shotgun (WGS) entry which is preliminary data.</text>
</comment>
<evidence type="ECO:0000313" key="3">
    <source>
        <dbReference type="EMBL" id="ORC88829.1"/>
    </source>
</evidence>
<evidence type="ECO:0000256" key="1">
    <source>
        <dbReference type="SAM" id="Phobius"/>
    </source>
</evidence>
<organism evidence="3 4">
    <name type="scientific">Trypanosoma theileri</name>
    <dbReference type="NCBI Taxonomy" id="67003"/>
    <lineage>
        <taxon>Eukaryota</taxon>
        <taxon>Discoba</taxon>
        <taxon>Euglenozoa</taxon>
        <taxon>Kinetoplastea</taxon>
        <taxon>Metakinetoplastina</taxon>
        <taxon>Trypanosomatida</taxon>
        <taxon>Trypanosomatidae</taxon>
        <taxon>Trypanosoma</taxon>
    </lineage>
</organism>
<dbReference type="GeneID" id="39985692"/>
<proteinExistence type="predicted"/>
<evidence type="ECO:0000313" key="4">
    <source>
        <dbReference type="Proteomes" id="UP000192257"/>
    </source>
</evidence>
<keyword evidence="1" id="KW-1133">Transmembrane helix</keyword>
<keyword evidence="1" id="KW-0812">Transmembrane</keyword>
<name>A0A1X0NX89_9TRYP</name>
<feature type="signal peptide" evidence="2">
    <location>
        <begin position="1"/>
        <end position="26"/>
    </location>
</feature>
<sequence length="270" mass="29944">MMKDMKTARSAILALALLLLLQLCAAEECTEGMELPAEMSPLHLLQQSSMEWQADTQNVSNNNNNSNNNGNMDGEWHHVGAVRVVSPAGERVVRVVLQPPLATLHCEESRSRTAKFRRGSCTLHPTDNTEDDVIFHYRVAQRAAGGTHTYVGTLCRDSIDDSAAVAVGRITYTVSDGTTHTGGETGTLLHLQFGSTRVAWLPAALRLTGYTHEEAERRRMRRRVASTPLERWGYPLLFVAILYGTLSGLAWWVNRQKRQPHTSDGKPKQA</sequence>
<reference evidence="3 4" key="1">
    <citation type="submission" date="2017-03" db="EMBL/GenBank/DDBJ databases">
        <title>An alternative strategy for trypanosome survival in the mammalian bloodstream revealed through genome and transcriptome analysis of the ubiquitous bovine parasite Trypanosoma (Megatrypanum) theileri.</title>
        <authorList>
            <person name="Kelly S."/>
            <person name="Ivens A."/>
            <person name="Mott A."/>
            <person name="O'Neill E."/>
            <person name="Emms D."/>
            <person name="Macleod O."/>
            <person name="Voorheis P."/>
            <person name="Matthews J."/>
            <person name="Matthews K."/>
            <person name="Carrington M."/>
        </authorList>
    </citation>
    <scope>NUCLEOTIDE SEQUENCE [LARGE SCALE GENOMIC DNA]</scope>
    <source>
        <strain evidence="3">Edinburgh</strain>
    </source>
</reference>
<gene>
    <name evidence="3" type="ORF">TM35_000152600</name>
</gene>
<protein>
    <submittedName>
        <fullName evidence="3">Uncharacterized protein</fullName>
    </submittedName>
</protein>
<feature type="chain" id="PRO_5012891118" evidence="2">
    <location>
        <begin position="27"/>
        <end position="270"/>
    </location>
</feature>
<dbReference type="AlphaFoldDB" id="A0A1X0NX89"/>